<evidence type="ECO:0000313" key="1">
    <source>
        <dbReference type="EMBL" id="QNV39277.1"/>
    </source>
</evidence>
<dbReference type="AlphaFoldDB" id="A0A7H2BHY1"/>
<dbReference type="EMBL" id="CP061538">
    <property type="protein sequence ID" value="QNV39277.1"/>
    <property type="molecule type" value="Genomic_DNA"/>
</dbReference>
<sequence length="59" mass="6862">MNSKPESEETSHDELIEFEKELEAVLALDPIERIQRYESLNAHLIHEMETAQEPAEPDE</sequence>
<keyword evidence="2" id="KW-1185">Reference proteome</keyword>
<dbReference type="RefSeq" id="WP_068171672.1">
    <property type="nucleotide sequence ID" value="NZ_BAAAHX010000002.1"/>
</dbReference>
<gene>
    <name evidence="1" type="ORF">IDM48_07630</name>
</gene>
<evidence type="ECO:0000313" key="2">
    <source>
        <dbReference type="Proteomes" id="UP000516421"/>
    </source>
</evidence>
<evidence type="ECO:0008006" key="3">
    <source>
        <dbReference type="Google" id="ProtNLM"/>
    </source>
</evidence>
<organism evidence="1 2">
    <name type="scientific">Rothia amarae</name>
    <dbReference type="NCBI Taxonomy" id="169480"/>
    <lineage>
        <taxon>Bacteria</taxon>
        <taxon>Bacillati</taxon>
        <taxon>Actinomycetota</taxon>
        <taxon>Actinomycetes</taxon>
        <taxon>Micrococcales</taxon>
        <taxon>Micrococcaceae</taxon>
        <taxon>Rothia</taxon>
    </lineage>
</organism>
<dbReference type="Proteomes" id="UP000516421">
    <property type="component" value="Chromosome"/>
</dbReference>
<proteinExistence type="predicted"/>
<name>A0A7H2BHY1_9MICC</name>
<dbReference type="KEGG" id="rama:IDM48_07630"/>
<reference evidence="1 2" key="1">
    <citation type="submission" date="2020-09" db="EMBL/GenBank/DDBJ databases">
        <title>Investigation of environmental microbe.</title>
        <authorList>
            <person name="Ou Y."/>
            <person name="Kang Q."/>
        </authorList>
    </citation>
    <scope>NUCLEOTIDE SEQUENCE [LARGE SCALE GENOMIC DNA]</scope>
    <source>
        <strain evidence="1 2">KJZ-9</strain>
    </source>
</reference>
<protein>
    <recommendedName>
        <fullName evidence="3">GTPase</fullName>
    </recommendedName>
</protein>
<accession>A0A7H2BHY1</accession>